<organism evidence="1 2">
    <name type="scientific">Penicillium diatomitis</name>
    <dbReference type="NCBI Taxonomy" id="2819901"/>
    <lineage>
        <taxon>Eukaryota</taxon>
        <taxon>Fungi</taxon>
        <taxon>Dikarya</taxon>
        <taxon>Ascomycota</taxon>
        <taxon>Pezizomycotina</taxon>
        <taxon>Eurotiomycetes</taxon>
        <taxon>Eurotiomycetidae</taxon>
        <taxon>Eurotiales</taxon>
        <taxon>Aspergillaceae</taxon>
        <taxon>Penicillium</taxon>
    </lineage>
</organism>
<evidence type="ECO:0000313" key="1">
    <source>
        <dbReference type="EMBL" id="KAJ5469743.1"/>
    </source>
</evidence>
<accession>A0A9W9WMB4</accession>
<dbReference type="EMBL" id="JAPWDQ010000015">
    <property type="protein sequence ID" value="KAJ5469743.1"/>
    <property type="molecule type" value="Genomic_DNA"/>
</dbReference>
<reference evidence="1" key="1">
    <citation type="submission" date="2022-12" db="EMBL/GenBank/DDBJ databases">
        <authorList>
            <person name="Petersen C."/>
        </authorList>
    </citation>
    <scope>NUCLEOTIDE SEQUENCE</scope>
    <source>
        <strain evidence="1">IBT 30728</strain>
    </source>
</reference>
<protein>
    <recommendedName>
        <fullName evidence="3">BTB domain-containing protein</fullName>
    </recommendedName>
</protein>
<dbReference type="PANTHER" id="PTHR37538">
    <property type="entry name" value="BTB DOMAIN-CONTAINING PROTEIN"/>
    <property type="match status" value="1"/>
</dbReference>
<comment type="caution">
    <text evidence="1">The sequence shown here is derived from an EMBL/GenBank/DDBJ whole genome shotgun (WGS) entry which is preliminary data.</text>
</comment>
<gene>
    <name evidence="1" type="ORF">N7539_009361</name>
</gene>
<dbReference type="InterPro" id="IPR011333">
    <property type="entry name" value="SKP1/BTB/POZ_sf"/>
</dbReference>
<evidence type="ECO:0008006" key="3">
    <source>
        <dbReference type="Google" id="ProtNLM"/>
    </source>
</evidence>
<reference evidence="1" key="2">
    <citation type="journal article" date="2023" name="IMA Fungus">
        <title>Comparative genomic study of the Penicillium genus elucidates a diverse pangenome and 15 lateral gene transfer events.</title>
        <authorList>
            <person name="Petersen C."/>
            <person name="Sorensen T."/>
            <person name="Nielsen M.R."/>
            <person name="Sondergaard T.E."/>
            <person name="Sorensen J.L."/>
            <person name="Fitzpatrick D.A."/>
            <person name="Frisvad J.C."/>
            <person name="Nielsen K.L."/>
        </authorList>
    </citation>
    <scope>NUCLEOTIDE SEQUENCE</scope>
    <source>
        <strain evidence="1">IBT 30728</strain>
    </source>
</reference>
<sequence length="264" mass="30606">MVKKKTKQRRAQEEPLNPMSVQVSPKVDYVQPLSSPYEGPVVTATIGNKQYCILGYCLRKCPQFEQQSVLSSYITLPYIHEDVGHTFVHFLYSGCYETIDSPVDDGISSAMREYRRSVLIYQASRTYQLPSLEALARDYIERFGEEMSISDILRTTSEVFSNLPEDETWLPKYIERNLRHSLRSSKSKFDVDELYKAFGQDHYFDNTVTRMMLEILLRPQGVHLAGREERLRTDTHSWEHGGEGIDWKSTGRDSWRATVDRSVD</sequence>
<proteinExistence type="predicted"/>
<keyword evidence="2" id="KW-1185">Reference proteome</keyword>
<dbReference type="PANTHER" id="PTHR37538:SF1">
    <property type="entry name" value="BTB DOMAIN-CONTAINING PROTEIN"/>
    <property type="match status" value="1"/>
</dbReference>
<evidence type="ECO:0000313" key="2">
    <source>
        <dbReference type="Proteomes" id="UP001148312"/>
    </source>
</evidence>
<name>A0A9W9WMB4_9EURO</name>
<dbReference type="RefSeq" id="XP_056786333.1">
    <property type="nucleotide sequence ID" value="XM_056938956.1"/>
</dbReference>
<dbReference type="GeneID" id="81629206"/>
<dbReference type="Gene3D" id="3.30.710.10">
    <property type="entry name" value="Potassium Channel Kv1.1, Chain A"/>
    <property type="match status" value="1"/>
</dbReference>
<dbReference type="Proteomes" id="UP001148312">
    <property type="component" value="Unassembled WGS sequence"/>
</dbReference>
<dbReference type="AlphaFoldDB" id="A0A9W9WMB4"/>